<evidence type="ECO:0000256" key="1">
    <source>
        <dbReference type="ARBA" id="ARBA00004922"/>
    </source>
</evidence>
<evidence type="ECO:0000256" key="10">
    <source>
        <dbReference type="ARBA" id="ARBA00060399"/>
    </source>
</evidence>
<dbReference type="EC" id="2.4.1.-" evidence="11"/>
<dbReference type="PANTHER" id="PTHR11929">
    <property type="entry name" value="ALPHA- 1,3 -FUCOSYLTRANSFERASE"/>
    <property type="match status" value="1"/>
</dbReference>
<name>V4CH60_LOTGI</name>
<evidence type="ECO:0000256" key="4">
    <source>
        <dbReference type="ARBA" id="ARBA00022679"/>
    </source>
</evidence>
<protein>
    <recommendedName>
        <fullName evidence="11">Fucosyltransferase</fullName>
        <ecNumber evidence="11">2.4.1.-</ecNumber>
    </recommendedName>
</protein>
<dbReference type="InterPro" id="IPR055270">
    <property type="entry name" value="Glyco_tran_10_C"/>
</dbReference>
<keyword evidence="4 11" id="KW-0808">Transferase</keyword>
<feature type="region of interest" description="Disordered" evidence="12">
    <location>
        <begin position="340"/>
        <end position="363"/>
    </location>
</feature>
<dbReference type="InterPro" id="IPR001503">
    <property type="entry name" value="Glyco_trans_10"/>
</dbReference>
<dbReference type="CTD" id="20230766"/>
<evidence type="ECO:0000256" key="3">
    <source>
        <dbReference type="ARBA" id="ARBA00022676"/>
    </source>
</evidence>
<feature type="domain" description="Fucosyltransferase C-terminal" evidence="13">
    <location>
        <begin position="142"/>
        <end position="340"/>
    </location>
</feature>
<evidence type="ECO:0000256" key="9">
    <source>
        <dbReference type="ARBA" id="ARBA00023180"/>
    </source>
</evidence>
<keyword evidence="16" id="KW-1185">Reference proteome</keyword>
<proteinExistence type="inferred from homology"/>
<keyword evidence="5 11" id="KW-0812">Transmembrane</keyword>
<dbReference type="KEGG" id="lgi:LOTGIDRAFT_111725"/>
<keyword evidence="9" id="KW-0325">Glycoprotein</keyword>
<gene>
    <name evidence="15" type="ORF">LOTGIDRAFT_111725</name>
</gene>
<evidence type="ECO:0000256" key="7">
    <source>
        <dbReference type="ARBA" id="ARBA00022989"/>
    </source>
</evidence>
<dbReference type="UniPathway" id="UPA00378"/>
<evidence type="ECO:0000259" key="13">
    <source>
        <dbReference type="Pfam" id="PF00852"/>
    </source>
</evidence>
<keyword evidence="7" id="KW-1133">Transmembrane helix</keyword>
<feature type="domain" description="Fucosyltransferase N-terminal" evidence="14">
    <location>
        <begin position="12"/>
        <end position="112"/>
    </location>
</feature>
<sequence>MELLSLNPGQIKKPIILWWTPFTGEKGKYKTCGDQECFFTINRKFRNHPHIKVFMFYGSDFSLDDLPLPRQSHHEWGLFHEESPKNNFLYSHHNMMALFNHTCTFRRESDYPITTQHLVSQKWLESTKHLVSADKKHGFRHKLAPVVFTHSDCDTPSDRDTFVSSLMKHIKVDSYGSCLHNKDLPEHIQDPIKGMNHGDFLDLVSKYKFSLAIENGVCTDYVTEKLWRPLSVGSVPIVYGSPTVQELLPSNHSAIIINDYKTVEELAKYLTFLDNNNEEYEKYLDWKKTGVTNQILKQILAERDWKIDDNQNWSDKDINFVDGFECFVCKRVHENINLQKQGKQPKQHQANKNHYGCPKPKRFNESPELTADMDWQAEYELYGRMAKHLRYFIENNKTFTKDTLLKISLNDMS</sequence>
<organism evidence="15 16">
    <name type="scientific">Lottia gigantea</name>
    <name type="common">Giant owl limpet</name>
    <dbReference type="NCBI Taxonomy" id="225164"/>
    <lineage>
        <taxon>Eukaryota</taxon>
        <taxon>Metazoa</taxon>
        <taxon>Spiralia</taxon>
        <taxon>Lophotrochozoa</taxon>
        <taxon>Mollusca</taxon>
        <taxon>Gastropoda</taxon>
        <taxon>Patellogastropoda</taxon>
        <taxon>Lottioidea</taxon>
        <taxon>Lottiidae</taxon>
        <taxon>Lottia</taxon>
    </lineage>
</organism>
<dbReference type="OMA" id="IRQLDYD"/>
<dbReference type="Pfam" id="PF00852">
    <property type="entry name" value="Glyco_transf_10"/>
    <property type="match status" value="1"/>
</dbReference>
<comment type="similarity">
    <text evidence="2 11">Belongs to the glycosyltransferase 10 family.</text>
</comment>
<evidence type="ECO:0000256" key="11">
    <source>
        <dbReference type="RuleBase" id="RU003832"/>
    </source>
</evidence>
<evidence type="ECO:0000313" key="16">
    <source>
        <dbReference type="Proteomes" id="UP000030746"/>
    </source>
</evidence>
<evidence type="ECO:0000259" key="14">
    <source>
        <dbReference type="Pfam" id="PF17039"/>
    </source>
</evidence>
<evidence type="ECO:0000256" key="5">
    <source>
        <dbReference type="ARBA" id="ARBA00022692"/>
    </source>
</evidence>
<evidence type="ECO:0000256" key="6">
    <source>
        <dbReference type="ARBA" id="ARBA00022968"/>
    </source>
</evidence>
<keyword evidence="3 11" id="KW-0328">Glycosyltransferase</keyword>
<evidence type="ECO:0000313" key="15">
    <source>
        <dbReference type="EMBL" id="ESP01435.1"/>
    </source>
</evidence>
<dbReference type="GeneID" id="20230766"/>
<evidence type="ECO:0000256" key="8">
    <source>
        <dbReference type="ARBA" id="ARBA00023136"/>
    </source>
</evidence>
<dbReference type="OrthoDB" id="9993460at2759"/>
<dbReference type="PANTHER" id="PTHR11929:SF194">
    <property type="entry name" value="ALPHA-(1,3)-FUCOSYLTRANSFERASE 10"/>
    <property type="match status" value="1"/>
</dbReference>
<evidence type="ECO:0000256" key="2">
    <source>
        <dbReference type="ARBA" id="ARBA00008919"/>
    </source>
</evidence>
<dbReference type="GO" id="GO:0032580">
    <property type="term" value="C:Golgi cisterna membrane"/>
    <property type="evidence" value="ECO:0007669"/>
    <property type="project" value="UniProtKB-SubCell"/>
</dbReference>
<evidence type="ECO:0000256" key="12">
    <source>
        <dbReference type="SAM" id="MobiDB-lite"/>
    </source>
</evidence>
<dbReference type="SUPFAM" id="SSF53756">
    <property type="entry name" value="UDP-Glycosyltransferase/glycogen phosphorylase"/>
    <property type="match status" value="1"/>
</dbReference>
<dbReference type="FunFam" id="3.40.50.11660:FF:000002">
    <property type="entry name" value="Alpha-(1,3)-fucosyltransferase"/>
    <property type="match status" value="1"/>
</dbReference>
<keyword evidence="11" id="KW-0333">Golgi apparatus</keyword>
<dbReference type="RefSeq" id="XP_009048069.1">
    <property type="nucleotide sequence ID" value="XM_009049821.1"/>
</dbReference>
<dbReference type="AlphaFoldDB" id="V4CH60"/>
<comment type="pathway">
    <text evidence="1">Protein modification; protein glycosylation.</text>
</comment>
<dbReference type="Gene3D" id="3.40.50.11660">
    <property type="entry name" value="Glycosyl transferase family 10, C-terminal domain"/>
    <property type="match status" value="1"/>
</dbReference>
<keyword evidence="6" id="KW-0735">Signal-anchor</keyword>
<dbReference type="GO" id="GO:0046920">
    <property type="term" value="F:alpha-(1-&gt;3)-fucosyltransferase activity"/>
    <property type="evidence" value="ECO:0007669"/>
    <property type="project" value="TreeGrafter"/>
</dbReference>
<reference evidence="15 16" key="1">
    <citation type="journal article" date="2013" name="Nature">
        <title>Insights into bilaterian evolution from three spiralian genomes.</title>
        <authorList>
            <person name="Simakov O."/>
            <person name="Marletaz F."/>
            <person name="Cho S.J."/>
            <person name="Edsinger-Gonzales E."/>
            <person name="Havlak P."/>
            <person name="Hellsten U."/>
            <person name="Kuo D.H."/>
            <person name="Larsson T."/>
            <person name="Lv J."/>
            <person name="Arendt D."/>
            <person name="Savage R."/>
            <person name="Osoegawa K."/>
            <person name="de Jong P."/>
            <person name="Grimwood J."/>
            <person name="Chapman J.A."/>
            <person name="Shapiro H."/>
            <person name="Aerts A."/>
            <person name="Otillar R.P."/>
            <person name="Terry A.Y."/>
            <person name="Boore J.L."/>
            <person name="Grigoriev I.V."/>
            <person name="Lindberg D.R."/>
            <person name="Seaver E.C."/>
            <person name="Weisblat D.A."/>
            <person name="Putnam N.H."/>
            <person name="Rokhsar D.S."/>
        </authorList>
    </citation>
    <scope>NUCLEOTIDE SEQUENCE [LARGE SCALE GENOMIC DNA]</scope>
</reference>
<dbReference type="InterPro" id="IPR038577">
    <property type="entry name" value="GT10-like_C_sf"/>
</dbReference>
<dbReference type="Pfam" id="PF17039">
    <property type="entry name" value="Glyco_tran_10_N"/>
    <property type="match status" value="1"/>
</dbReference>
<dbReference type="EMBL" id="KB200521">
    <property type="protein sequence ID" value="ESP01435.1"/>
    <property type="molecule type" value="Genomic_DNA"/>
</dbReference>
<keyword evidence="8" id="KW-0472">Membrane</keyword>
<dbReference type="Proteomes" id="UP000030746">
    <property type="component" value="Unassembled WGS sequence"/>
</dbReference>
<accession>V4CH60</accession>
<dbReference type="HOGENOM" id="CLU_032075_0_2_1"/>
<comment type="subcellular location">
    <subcellularLocation>
        <location evidence="10">Endomembrane system</location>
        <topology evidence="10">Single-pass type II membrane protein</topology>
    </subcellularLocation>
    <subcellularLocation>
        <location evidence="11">Golgi apparatus</location>
        <location evidence="11">Golgi stack membrane</location>
        <topology evidence="11">Single-pass type II membrane protein</topology>
    </subcellularLocation>
</comment>
<dbReference type="InterPro" id="IPR031481">
    <property type="entry name" value="Glyco_tran_10_N"/>
</dbReference>